<sequence length="199" mass="22661">MGIRNTPFASVLVMPGFIGWMLTPEFRRHLLTYIPLDTLLTTIELDDNGEFEEAKEVYERCLAGRMKALGEDHTDALDTLSNLGVVFKKLGNYEKALEYYERALKGNEKTLEKTHPDTLDTVMNIALLHEAGLMAYGKAEELYQRALSGYEAQLGKDNDKSKKCARNFVIVLENAKEKTKLKKILDDYLHLLLSESWNV</sequence>
<organism evidence="5 6">
    <name type="scientific">Triparma laevis f. inornata</name>
    <dbReference type="NCBI Taxonomy" id="1714386"/>
    <lineage>
        <taxon>Eukaryota</taxon>
        <taxon>Sar</taxon>
        <taxon>Stramenopiles</taxon>
        <taxon>Ochrophyta</taxon>
        <taxon>Bolidophyceae</taxon>
        <taxon>Parmales</taxon>
        <taxon>Triparmaceae</taxon>
        <taxon>Triparma</taxon>
    </lineage>
</organism>
<name>A0A9W6ZWV0_9STRA</name>
<dbReference type="PANTHER" id="PTHR45641:SF19">
    <property type="entry name" value="NEPHROCYSTIN-3"/>
    <property type="match status" value="1"/>
</dbReference>
<evidence type="ECO:0000256" key="4">
    <source>
        <dbReference type="SAM" id="Phobius"/>
    </source>
</evidence>
<dbReference type="InterPro" id="IPR019734">
    <property type="entry name" value="TPR_rpt"/>
</dbReference>
<feature type="transmembrane region" description="Helical" evidence="4">
    <location>
        <begin position="6"/>
        <end position="23"/>
    </location>
</feature>
<dbReference type="PROSITE" id="PS50005">
    <property type="entry name" value="TPR"/>
    <property type="match status" value="1"/>
</dbReference>
<dbReference type="SUPFAM" id="SSF48452">
    <property type="entry name" value="TPR-like"/>
    <property type="match status" value="1"/>
</dbReference>
<reference evidence="6" key="1">
    <citation type="journal article" date="2023" name="Commun. Biol.">
        <title>Genome analysis of Parmales, the sister group of diatoms, reveals the evolutionary specialization of diatoms from phago-mixotrophs to photoautotrophs.</title>
        <authorList>
            <person name="Ban H."/>
            <person name="Sato S."/>
            <person name="Yoshikawa S."/>
            <person name="Yamada K."/>
            <person name="Nakamura Y."/>
            <person name="Ichinomiya M."/>
            <person name="Sato N."/>
            <person name="Blanc-Mathieu R."/>
            <person name="Endo H."/>
            <person name="Kuwata A."/>
            <person name="Ogata H."/>
        </authorList>
    </citation>
    <scope>NUCLEOTIDE SEQUENCE [LARGE SCALE GENOMIC DNA]</scope>
</reference>
<dbReference type="Pfam" id="PF13424">
    <property type="entry name" value="TPR_12"/>
    <property type="match status" value="1"/>
</dbReference>
<accession>A0A9W6ZWV0</accession>
<proteinExistence type="predicted"/>
<feature type="repeat" description="TPR" evidence="3">
    <location>
        <begin position="77"/>
        <end position="110"/>
    </location>
</feature>
<keyword evidence="1" id="KW-0677">Repeat</keyword>
<dbReference type="InterPro" id="IPR011990">
    <property type="entry name" value="TPR-like_helical_dom_sf"/>
</dbReference>
<evidence type="ECO:0008006" key="7">
    <source>
        <dbReference type="Google" id="ProtNLM"/>
    </source>
</evidence>
<dbReference type="EMBL" id="BLQM01000057">
    <property type="protein sequence ID" value="GMH57355.1"/>
    <property type="molecule type" value="Genomic_DNA"/>
</dbReference>
<keyword evidence="4" id="KW-0812">Transmembrane</keyword>
<dbReference type="Gene3D" id="1.25.40.10">
    <property type="entry name" value="Tetratricopeptide repeat domain"/>
    <property type="match status" value="1"/>
</dbReference>
<evidence type="ECO:0000256" key="1">
    <source>
        <dbReference type="ARBA" id="ARBA00022737"/>
    </source>
</evidence>
<dbReference type="PANTHER" id="PTHR45641">
    <property type="entry name" value="TETRATRICOPEPTIDE REPEAT PROTEIN (AFU_ORTHOLOGUE AFUA_6G03870)"/>
    <property type="match status" value="1"/>
</dbReference>
<dbReference type="PROSITE" id="PS50293">
    <property type="entry name" value="TPR_REGION"/>
    <property type="match status" value="1"/>
</dbReference>
<evidence type="ECO:0000256" key="3">
    <source>
        <dbReference type="PROSITE-ProRule" id="PRU00339"/>
    </source>
</evidence>
<comment type="caution">
    <text evidence="5">The sequence shown here is derived from an EMBL/GenBank/DDBJ whole genome shotgun (WGS) entry which is preliminary data.</text>
</comment>
<keyword evidence="2 3" id="KW-0802">TPR repeat</keyword>
<dbReference type="SMART" id="SM00028">
    <property type="entry name" value="TPR"/>
    <property type="match status" value="1"/>
</dbReference>
<keyword evidence="4" id="KW-0472">Membrane</keyword>
<dbReference type="Proteomes" id="UP001162640">
    <property type="component" value="Unassembled WGS sequence"/>
</dbReference>
<keyword evidence="4" id="KW-1133">Transmembrane helix</keyword>
<dbReference type="AlphaFoldDB" id="A0A9W6ZWV0"/>
<gene>
    <name evidence="5" type="ORF">TL16_g02355</name>
</gene>
<evidence type="ECO:0000256" key="2">
    <source>
        <dbReference type="ARBA" id="ARBA00022803"/>
    </source>
</evidence>
<evidence type="ECO:0000313" key="5">
    <source>
        <dbReference type="EMBL" id="GMH57355.1"/>
    </source>
</evidence>
<evidence type="ECO:0000313" key="6">
    <source>
        <dbReference type="Proteomes" id="UP001162640"/>
    </source>
</evidence>
<protein>
    <recommendedName>
        <fullName evidence="7">Kinesin light chain</fullName>
    </recommendedName>
</protein>